<reference evidence="2 3" key="1">
    <citation type="submission" date="2020-04" db="EMBL/GenBank/DDBJ databases">
        <title>Perkinsus chesapeaki whole genome sequence.</title>
        <authorList>
            <person name="Bogema D.R."/>
        </authorList>
    </citation>
    <scope>NUCLEOTIDE SEQUENCE [LARGE SCALE GENOMIC DNA]</scope>
    <source>
        <strain evidence="2">ATCC PRA-425</strain>
    </source>
</reference>
<accession>A0A7J6KTL2</accession>
<feature type="region of interest" description="Disordered" evidence="1">
    <location>
        <begin position="80"/>
        <end position="124"/>
    </location>
</feature>
<name>A0A7J6KTL2_PERCH</name>
<sequence length="339" mass="37865">MDETDVYETSTITLDETILDKLRFGRNNLGRNMPWTKQHAWAFYLKQQLNEIQQQQAGLVDVDTLEKRMDKLSLTVENSVEKLEHDTEVGQKEGSGNGYDSGTGASKGSTSGKDSNSPRNSGHDVDDKIDIIKISKRAANLAKLENGVYKGVGDKRGYLAFKREVLSKPEFEFADSTSEISCALLYFYVLDNITAALQQLVSTRCRKQNCSTFVERVVVLWNCLGEYSDLDDQMALIRRWERLSCGPGGSAQVDSFISDLEGVKEQLESIRGMPLTDVECRSRLYSGLPSEGKEYLDSLSLESVATYADMPKETRRWAQLDIRYHFGTTNGVGSRGSSG</sequence>
<feature type="compositionally biased region" description="Low complexity" evidence="1">
    <location>
        <begin position="102"/>
        <end position="115"/>
    </location>
</feature>
<feature type="compositionally biased region" description="Basic and acidic residues" evidence="1">
    <location>
        <begin position="80"/>
        <end position="91"/>
    </location>
</feature>
<evidence type="ECO:0000313" key="3">
    <source>
        <dbReference type="Proteomes" id="UP000591131"/>
    </source>
</evidence>
<comment type="caution">
    <text evidence="2">The sequence shown here is derived from an EMBL/GenBank/DDBJ whole genome shotgun (WGS) entry which is preliminary data.</text>
</comment>
<evidence type="ECO:0000256" key="1">
    <source>
        <dbReference type="SAM" id="MobiDB-lite"/>
    </source>
</evidence>
<proteinExistence type="predicted"/>
<dbReference type="EMBL" id="JAAPAO010001317">
    <property type="protein sequence ID" value="KAF4650202.1"/>
    <property type="molecule type" value="Genomic_DNA"/>
</dbReference>
<keyword evidence="3" id="KW-1185">Reference proteome</keyword>
<protein>
    <submittedName>
        <fullName evidence="2">Uncharacterized protein</fullName>
    </submittedName>
</protein>
<evidence type="ECO:0000313" key="2">
    <source>
        <dbReference type="EMBL" id="KAF4650202.1"/>
    </source>
</evidence>
<dbReference type="Proteomes" id="UP000591131">
    <property type="component" value="Unassembled WGS sequence"/>
</dbReference>
<dbReference type="AlphaFoldDB" id="A0A7J6KTL2"/>
<dbReference type="OrthoDB" id="10433751at2759"/>
<organism evidence="2 3">
    <name type="scientific">Perkinsus chesapeaki</name>
    <name type="common">Clam parasite</name>
    <name type="synonym">Perkinsus andrewsi</name>
    <dbReference type="NCBI Taxonomy" id="330153"/>
    <lineage>
        <taxon>Eukaryota</taxon>
        <taxon>Sar</taxon>
        <taxon>Alveolata</taxon>
        <taxon>Perkinsozoa</taxon>
        <taxon>Perkinsea</taxon>
        <taxon>Perkinsida</taxon>
        <taxon>Perkinsidae</taxon>
        <taxon>Perkinsus</taxon>
    </lineage>
</organism>
<gene>
    <name evidence="2" type="ORF">FOL47_001371</name>
</gene>